<feature type="region of interest" description="Disordered" evidence="1">
    <location>
        <begin position="654"/>
        <end position="820"/>
    </location>
</feature>
<dbReference type="Proteomes" id="UP000265515">
    <property type="component" value="Unassembled WGS sequence"/>
</dbReference>
<evidence type="ECO:0000256" key="1">
    <source>
        <dbReference type="SAM" id="MobiDB-lite"/>
    </source>
</evidence>
<feature type="compositionally biased region" description="Polar residues" evidence="1">
    <location>
        <begin position="795"/>
        <end position="811"/>
    </location>
</feature>
<feature type="compositionally biased region" description="Polar residues" evidence="1">
    <location>
        <begin position="231"/>
        <end position="247"/>
    </location>
</feature>
<dbReference type="Pfam" id="PF10551">
    <property type="entry name" value="MULE"/>
    <property type="match status" value="1"/>
</dbReference>
<feature type="compositionally biased region" description="Acidic residues" evidence="1">
    <location>
        <begin position="666"/>
        <end position="697"/>
    </location>
</feature>
<feature type="region of interest" description="Disordered" evidence="1">
    <location>
        <begin position="229"/>
        <end position="249"/>
    </location>
</feature>
<dbReference type="PANTHER" id="PTHR31973:SF187">
    <property type="entry name" value="MUTATOR TRANSPOSASE MUDRA PROTEIN"/>
    <property type="match status" value="1"/>
</dbReference>
<protein>
    <recommendedName>
        <fullName evidence="2">MULE transposase domain-containing protein</fullName>
    </recommendedName>
</protein>
<feature type="compositionally biased region" description="Basic and acidic residues" evidence="1">
    <location>
        <begin position="698"/>
        <end position="732"/>
    </location>
</feature>
<dbReference type="InterPro" id="IPR018289">
    <property type="entry name" value="MULE_transposase_dom"/>
</dbReference>
<organism evidence="3 4">
    <name type="scientific">Chara braunii</name>
    <name type="common">Braun's stonewort</name>
    <dbReference type="NCBI Taxonomy" id="69332"/>
    <lineage>
        <taxon>Eukaryota</taxon>
        <taxon>Viridiplantae</taxon>
        <taxon>Streptophyta</taxon>
        <taxon>Charophyceae</taxon>
        <taxon>Charales</taxon>
        <taxon>Characeae</taxon>
        <taxon>Chara</taxon>
    </lineage>
</organism>
<dbReference type="OrthoDB" id="1938144at2759"/>
<accession>A0A388KLF2</accession>
<feature type="compositionally biased region" description="Basic and acidic residues" evidence="1">
    <location>
        <begin position="740"/>
        <end position="761"/>
    </location>
</feature>
<reference evidence="3 4" key="1">
    <citation type="journal article" date="2018" name="Cell">
        <title>The Chara Genome: Secondary Complexity and Implications for Plant Terrestrialization.</title>
        <authorList>
            <person name="Nishiyama T."/>
            <person name="Sakayama H."/>
            <person name="Vries J.D."/>
            <person name="Buschmann H."/>
            <person name="Saint-Marcoux D."/>
            <person name="Ullrich K.K."/>
            <person name="Haas F.B."/>
            <person name="Vanderstraeten L."/>
            <person name="Becker D."/>
            <person name="Lang D."/>
            <person name="Vosolsobe S."/>
            <person name="Rombauts S."/>
            <person name="Wilhelmsson P.K.I."/>
            <person name="Janitza P."/>
            <person name="Kern R."/>
            <person name="Heyl A."/>
            <person name="Rumpler F."/>
            <person name="Villalobos L.I.A.C."/>
            <person name="Clay J.M."/>
            <person name="Skokan R."/>
            <person name="Toyoda A."/>
            <person name="Suzuki Y."/>
            <person name="Kagoshima H."/>
            <person name="Schijlen E."/>
            <person name="Tajeshwar N."/>
            <person name="Catarino B."/>
            <person name="Hetherington A.J."/>
            <person name="Saltykova A."/>
            <person name="Bonnot C."/>
            <person name="Breuninger H."/>
            <person name="Symeonidi A."/>
            <person name="Radhakrishnan G.V."/>
            <person name="Van Nieuwerburgh F."/>
            <person name="Deforce D."/>
            <person name="Chang C."/>
            <person name="Karol K.G."/>
            <person name="Hedrich R."/>
            <person name="Ulvskov P."/>
            <person name="Glockner G."/>
            <person name="Delwiche C.F."/>
            <person name="Petrasek J."/>
            <person name="Van de Peer Y."/>
            <person name="Friml J."/>
            <person name="Beilby M."/>
            <person name="Dolan L."/>
            <person name="Kohara Y."/>
            <person name="Sugano S."/>
            <person name="Fujiyama A."/>
            <person name="Delaux P.-M."/>
            <person name="Quint M."/>
            <person name="TheiBen G."/>
            <person name="Hagemann M."/>
            <person name="Harholt J."/>
            <person name="Dunand C."/>
            <person name="Zachgo S."/>
            <person name="Langdale J."/>
            <person name="Maumus F."/>
            <person name="Straeten D.V.D."/>
            <person name="Gould S.B."/>
            <person name="Rensing S.A."/>
        </authorList>
    </citation>
    <scope>NUCLEOTIDE SEQUENCE [LARGE SCALE GENOMIC DNA]</scope>
    <source>
        <strain evidence="3 4">S276</strain>
    </source>
</reference>
<feature type="compositionally biased region" description="Basic and acidic residues" evidence="1">
    <location>
        <begin position="779"/>
        <end position="794"/>
    </location>
</feature>
<feature type="region of interest" description="Disordered" evidence="1">
    <location>
        <begin position="149"/>
        <end position="176"/>
    </location>
</feature>
<evidence type="ECO:0000259" key="2">
    <source>
        <dbReference type="Pfam" id="PF10551"/>
    </source>
</evidence>
<comment type="caution">
    <text evidence="3">The sequence shown here is derived from an EMBL/GenBank/DDBJ whole genome shotgun (WGS) entry which is preliminary data.</text>
</comment>
<proteinExistence type="predicted"/>
<feature type="compositionally biased region" description="Polar residues" evidence="1">
    <location>
        <begin position="158"/>
        <end position="169"/>
    </location>
</feature>
<dbReference type="Gramene" id="GBG70876">
    <property type="protein sequence ID" value="GBG70876"/>
    <property type="gene ID" value="CBR_g8176"/>
</dbReference>
<evidence type="ECO:0000313" key="3">
    <source>
        <dbReference type="EMBL" id="GBG70876.1"/>
    </source>
</evidence>
<evidence type="ECO:0000313" key="4">
    <source>
        <dbReference type="Proteomes" id="UP000265515"/>
    </source>
</evidence>
<name>A0A388KLF2_CHABU</name>
<gene>
    <name evidence="3" type="ORF">CBR_g8176</name>
</gene>
<sequence>MRVNMHQFGHGHDPSFPHYMYTTPPASFATPLNNPPSNIAMPVMEATHPYNSYPVMAAAHSLQGCTATPPPTVEPSCGPSLGGDHNGPCNGMNTGRHLSHATPSAGTPVAAGSAGIQAHETGYQNRVDGPFPMPGDVGEVRAQSTLRRCVLQAPTRPSFDSTSGEQGSGRTDARHSLHVPDSRIEDVVLDDTPAVAGLSEDAEPIVAKDDDVNADAACLGRLMSFRDSPTVGGSSSSRVQHPQSEPTVATRACVISRRKRKRTNKVAAYESSDREAFSSDDEVVSPDMEMRTTPPTQYAITGDVRPLQVGCHYESMDTLRETVQFVAFAKGFQYKRIRSHRTRPLIVLDGDIRGKYECCLLGGTARDANGQCLPVVYAVVDAENQKNWKWFLVLLKRVCDAAHVPHGIITIMSDRDKGLIPAVSEEFGDERHVYCVRHVSDNLLKNLRVNREQAKMLLEVAQSTSEPVFDYFMQRVADFSKDKNIVKKIFAKADKRHWGGPHFHAPRYGKVTSQVAESMNNRFFRARGLPPIPLIEEYHGWLQKWYTERRDWAVAQVGEHPEVVEDILTVTLQLARIYSIRKAARRRCRTPRPAGGVRPSDVHVACDVTSERAGPTRLHGHERFGDEHDNLGVFNETVLDSQGLVHAAHEQEGFFEDEGVAGNNCDDSEDADDDEDGGREDDEREVDDNELDEGEDAGENKDKGEEDKESEDKGQEADREVTNEDWNEEKVDIVGVLGEVEVRPRNRKQDDNEKGKEKVADAEVVDLCGEEEDAEGCDDERLSQTDKDSNRRDSNWATTNEQQPQQACTSKTKLEQWRCR</sequence>
<feature type="compositionally biased region" description="Acidic residues" evidence="1">
    <location>
        <begin position="768"/>
        <end position="778"/>
    </location>
</feature>
<dbReference type="EMBL" id="BFEA01000137">
    <property type="protein sequence ID" value="GBG70876.1"/>
    <property type="molecule type" value="Genomic_DNA"/>
</dbReference>
<dbReference type="PANTHER" id="PTHR31973">
    <property type="entry name" value="POLYPROTEIN, PUTATIVE-RELATED"/>
    <property type="match status" value="1"/>
</dbReference>
<feature type="domain" description="MULE transposase" evidence="2">
    <location>
        <begin position="355"/>
        <end position="442"/>
    </location>
</feature>
<dbReference type="AlphaFoldDB" id="A0A388KLF2"/>
<keyword evidence="4" id="KW-1185">Reference proteome</keyword>